<keyword evidence="3" id="KW-0695">RNA-directed DNA polymerase</keyword>
<dbReference type="SUPFAM" id="SSF56672">
    <property type="entry name" value="DNA/RNA polymerases"/>
    <property type="match status" value="1"/>
</dbReference>
<proteinExistence type="inferred from homology"/>
<feature type="domain" description="Reverse transcriptase" evidence="2">
    <location>
        <begin position="1"/>
        <end position="280"/>
    </location>
</feature>
<keyword evidence="3" id="KW-0808">Transferase</keyword>
<dbReference type="InterPro" id="IPR000477">
    <property type="entry name" value="RT_dom"/>
</dbReference>
<name>A0A239EKJ1_9RHOB</name>
<evidence type="ECO:0000313" key="4">
    <source>
        <dbReference type="Proteomes" id="UP000198440"/>
    </source>
</evidence>
<evidence type="ECO:0000259" key="2">
    <source>
        <dbReference type="PROSITE" id="PS50878"/>
    </source>
</evidence>
<dbReference type="PANTHER" id="PTHR34047:SF8">
    <property type="entry name" value="PROTEIN YKFC"/>
    <property type="match status" value="1"/>
</dbReference>
<protein>
    <submittedName>
        <fullName evidence="3">Retron-type reverse transcriptase</fullName>
    </submittedName>
</protein>
<dbReference type="AlphaFoldDB" id="A0A239EKJ1"/>
<comment type="similarity">
    <text evidence="1">Belongs to the bacterial reverse transcriptase family.</text>
</comment>
<accession>A0A239EKJ1</accession>
<reference evidence="3 4" key="1">
    <citation type="submission" date="2017-06" db="EMBL/GenBank/DDBJ databases">
        <authorList>
            <person name="Kim H.J."/>
            <person name="Triplett B.A."/>
        </authorList>
    </citation>
    <scope>NUCLEOTIDE SEQUENCE [LARGE SCALE GENOMIC DNA]</scope>
    <source>
        <strain evidence="3 4">DSM 11445</strain>
    </source>
</reference>
<dbReference type="PROSITE" id="PS50878">
    <property type="entry name" value="RT_POL"/>
    <property type="match status" value="1"/>
</dbReference>
<dbReference type="CDD" id="cd01651">
    <property type="entry name" value="RT_G2_intron"/>
    <property type="match status" value="1"/>
</dbReference>
<dbReference type="RefSeq" id="WP_089277721.1">
    <property type="nucleotide sequence ID" value="NZ_FZON01000015.1"/>
</dbReference>
<dbReference type="PANTHER" id="PTHR34047">
    <property type="entry name" value="NUCLEAR INTRON MATURASE 1, MITOCHONDRIAL-RELATED"/>
    <property type="match status" value="1"/>
</dbReference>
<organism evidence="3 4">
    <name type="scientific">Antarctobacter heliothermus</name>
    <dbReference type="NCBI Taxonomy" id="74033"/>
    <lineage>
        <taxon>Bacteria</taxon>
        <taxon>Pseudomonadati</taxon>
        <taxon>Pseudomonadota</taxon>
        <taxon>Alphaproteobacteria</taxon>
        <taxon>Rhodobacterales</taxon>
        <taxon>Roseobacteraceae</taxon>
        <taxon>Antarctobacter</taxon>
    </lineage>
</organism>
<dbReference type="OrthoDB" id="9793236at2"/>
<evidence type="ECO:0000313" key="3">
    <source>
        <dbReference type="EMBL" id="SNS44394.1"/>
    </source>
</evidence>
<keyword evidence="3" id="KW-0548">Nucleotidyltransferase</keyword>
<dbReference type="InterPro" id="IPR043502">
    <property type="entry name" value="DNA/RNA_pol_sf"/>
</dbReference>
<gene>
    <name evidence="3" type="ORF">SAMN04488078_101548</name>
</gene>
<dbReference type="Pfam" id="PF00078">
    <property type="entry name" value="RVT_1"/>
    <property type="match status" value="1"/>
</dbReference>
<dbReference type="EMBL" id="FZON01000015">
    <property type="protein sequence ID" value="SNS44394.1"/>
    <property type="molecule type" value="Genomic_DNA"/>
</dbReference>
<evidence type="ECO:0000256" key="1">
    <source>
        <dbReference type="ARBA" id="ARBA00034120"/>
    </source>
</evidence>
<sequence>MACTYNNLFEQIADFEALHRAWGRVIRGRRAQADVLRFERDLEPNLIALQESLRLGAYATGPYRHFKVFEPKERAISALPLKDRIVQHALIEAIEPIWECRFIHDSYACRPGKGAHAGVDRAQAMLRAVQREAGCIYVLKADIAKYFPSVSHDALKRLLRRRIACAPTLRLIDDIIDSTAEPGDPLPRGIPIGSLTSQLFANIYLHELDGFVKNDLRVKRYLRYMDDFAIVDADKARLHELRREIDGFLHAHLALRLNAKTQVFPVRPGGRSLDFLGYRIWPTHRLLRRDSVGRMRKKMKRMARQYHEGQIDLDRVQRVVASWVGHAGHAQTYTLRRKVVSGQVFIPPPRKVAPLEPERRQCA</sequence>
<dbReference type="Proteomes" id="UP000198440">
    <property type="component" value="Unassembled WGS sequence"/>
</dbReference>
<dbReference type="GO" id="GO:0003964">
    <property type="term" value="F:RNA-directed DNA polymerase activity"/>
    <property type="evidence" value="ECO:0007669"/>
    <property type="project" value="UniProtKB-KW"/>
</dbReference>
<dbReference type="InterPro" id="IPR051083">
    <property type="entry name" value="GrpII_Intron_Splice-Mob/Def"/>
</dbReference>